<feature type="domain" description="C3H1-type" evidence="7">
    <location>
        <begin position="35"/>
        <end position="61"/>
    </location>
</feature>
<evidence type="ECO:0000256" key="1">
    <source>
        <dbReference type="ARBA" id="ARBA00022723"/>
    </source>
</evidence>
<keyword evidence="1 5" id="KW-0479">Metal-binding</keyword>
<dbReference type="Pfam" id="PF00642">
    <property type="entry name" value="zf-CCCH"/>
    <property type="match status" value="1"/>
</dbReference>
<dbReference type="InterPro" id="IPR000571">
    <property type="entry name" value="Znf_CCCH"/>
</dbReference>
<evidence type="ECO:0000313" key="8">
    <source>
        <dbReference type="Proteomes" id="UP000085678"/>
    </source>
</evidence>
<dbReference type="SMART" id="SM00356">
    <property type="entry name" value="ZnF_C3H1"/>
    <property type="match status" value="2"/>
</dbReference>
<accession>A0A1S3JED5</accession>
<dbReference type="PANTHER" id="PTHR13119:SF12">
    <property type="entry name" value="PROTEIN SUPPRESSOR OF SABLE"/>
    <property type="match status" value="1"/>
</dbReference>
<keyword evidence="3 5" id="KW-0863">Zinc-finger</keyword>
<feature type="zinc finger region" description="C3H1-type" evidence="5">
    <location>
        <begin position="35"/>
        <end position="61"/>
    </location>
</feature>
<dbReference type="Pfam" id="PF14608">
    <property type="entry name" value="zf-CCCH_2"/>
    <property type="match status" value="1"/>
</dbReference>
<feature type="region of interest" description="Disordered" evidence="6">
    <location>
        <begin position="103"/>
        <end position="182"/>
    </location>
</feature>
<evidence type="ECO:0000256" key="5">
    <source>
        <dbReference type="PROSITE-ProRule" id="PRU00723"/>
    </source>
</evidence>
<dbReference type="PANTHER" id="PTHR13119">
    <property type="entry name" value="ZINC FINGER CCCH DOMAIN-CONTAINING PROTEI"/>
    <property type="match status" value="1"/>
</dbReference>
<keyword evidence="8" id="KW-1185">Reference proteome</keyword>
<reference evidence="9" key="1">
    <citation type="submission" date="2025-08" db="UniProtKB">
        <authorList>
            <consortium name="RefSeq"/>
        </authorList>
    </citation>
    <scope>IDENTIFICATION</scope>
    <source>
        <tissue evidence="9">Gonads</tissue>
    </source>
</reference>
<feature type="domain" description="C3H1-type" evidence="7">
    <location>
        <begin position="64"/>
        <end position="86"/>
    </location>
</feature>
<evidence type="ECO:0000256" key="2">
    <source>
        <dbReference type="ARBA" id="ARBA00022737"/>
    </source>
</evidence>
<evidence type="ECO:0000256" key="3">
    <source>
        <dbReference type="ARBA" id="ARBA00022771"/>
    </source>
</evidence>
<protein>
    <submittedName>
        <fullName evidence="9">Uncharacterized protein LOC106172177</fullName>
    </submittedName>
</protein>
<dbReference type="PROSITE" id="PS50103">
    <property type="entry name" value="ZF_C3H1"/>
    <property type="match status" value="2"/>
</dbReference>
<name>A0A1S3JED5_LINAN</name>
<feature type="compositionally biased region" description="Low complexity" evidence="6">
    <location>
        <begin position="151"/>
        <end position="167"/>
    </location>
</feature>
<dbReference type="GO" id="GO:0003723">
    <property type="term" value="F:RNA binding"/>
    <property type="evidence" value="ECO:0007669"/>
    <property type="project" value="InterPro"/>
</dbReference>
<keyword evidence="4 5" id="KW-0862">Zinc</keyword>
<proteinExistence type="predicted"/>
<gene>
    <name evidence="9" type="primary">LOC106172177</name>
</gene>
<evidence type="ECO:0000256" key="6">
    <source>
        <dbReference type="SAM" id="MobiDB-lite"/>
    </source>
</evidence>
<organism evidence="8 9">
    <name type="scientific">Lingula anatina</name>
    <name type="common">Brachiopod</name>
    <name type="synonym">Lingula unguis</name>
    <dbReference type="NCBI Taxonomy" id="7574"/>
    <lineage>
        <taxon>Eukaryota</taxon>
        <taxon>Metazoa</taxon>
        <taxon>Spiralia</taxon>
        <taxon>Lophotrochozoa</taxon>
        <taxon>Brachiopoda</taxon>
        <taxon>Linguliformea</taxon>
        <taxon>Lingulata</taxon>
        <taxon>Lingulida</taxon>
        <taxon>Linguloidea</taxon>
        <taxon>Lingulidae</taxon>
        <taxon>Lingula</taxon>
    </lineage>
</organism>
<evidence type="ECO:0000256" key="4">
    <source>
        <dbReference type="ARBA" id="ARBA00022833"/>
    </source>
</evidence>
<evidence type="ECO:0000259" key="7">
    <source>
        <dbReference type="PROSITE" id="PS50103"/>
    </source>
</evidence>
<dbReference type="InterPro" id="IPR036855">
    <property type="entry name" value="Znf_CCCH_sf"/>
</dbReference>
<dbReference type="GO" id="GO:0045892">
    <property type="term" value="P:negative regulation of DNA-templated transcription"/>
    <property type="evidence" value="ECO:0007669"/>
    <property type="project" value="InterPro"/>
</dbReference>
<dbReference type="Gene3D" id="3.30.1370.210">
    <property type="match status" value="1"/>
</dbReference>
<feature type="zinc finger region" description="C3H1-type" evidence="5">
    <location>
        <begin position="64"/>
        <end position="86"/>
    </location>
</feature>
<sequence>MPSHAQVLYSSDLEEQWRTSGKHFEVQKPRKDKSGPRKKPCSFFLEGHCRRADCKFSHDLTQITCRFWEEGCCFKGLTCPFLHGYQRESSSYDSGLEKFQLNEEDFPELHKGDAPGTSNTQEQKVDALSHLLQHESPCKPPDSPCPDESVDSPSSISSSDEVEGSSPHYAASLPIAIKSKKK</sequence>
<dbReference type="SUPFAM" id="SSF90229">
    <property type="entry name" value="CCCH zinc finger"/>
    <property type="match status" value="1"/>
</dbReference>
<keyword evidence="2" id="KW-0677">Repeat</keyword>
<dbReference type="KEGG" id="lak:106172177"/>
<dbReference type="GO" id="GO:0005634">
    <property type="term" value="C:nucleus"/>
    <property type="evidence" value="ECO:0007669"/>
    <property type="project" value="TreeGrafter"/>
</dbReference>
<dbReference type="GeneID" id="106172177"/>
<feature type="compositionally biased region" description="Basic and acidic residues" evidence="6">
    <location>
        <begin position="123"/>
        <end position="137"/>
    </location>
</feature>
<dbReference type="GO" id="GO:0008270">
    <property type="term" value="F:zinc ion binding"/>
    <property type="evidence" value="ECO:0007669"/>
    <property type="project" value="UniProtKB-KW"/>
</dbReference>
<dbReference type="InterPro" id="IPR045124">
    <property type="entry name" value="Su(sable)-like"/>
</dbReference>
<dbReference type="AlphaFoldDB" id="A0A1S3JED5"/>
<dbReference type="RefSeq" id="XP_013408249.1">
    <property type="nucleotide sequence ID" value="XM_013552795.1"/>
</dbReference>
<dbReference type="OrthoDB" id="3247158at2759"/>
<dbReference type="InParanoid" id="A0A1S3JED5"/>
<dbReference type="Proteomes" id="UP000085678">
    <property type="component" value="Unplaced"/>
</dbReference>
<evidence type="ECO:0000313" key="9">
    <source>
        <dbReference type="RefSeq" id="XP_013408249.1"/>
    </source>
</evidence>